<keyword evidence="2" id="KW-0862">Zinc</keyword>
<dbReference type="PROSITE" id="PS00903">
    <property type="entry name" value="CYT_DCMP_DEAMINASES_1"/>
    <property type="match status" value="1"/>
</dbReference>
<evidence type="ECO:0000259" key="3">
    <source>
        <dbReference type="PROSITE" id="PS51747"/>
    </source>
</evidence>
<evidence type="ECO:0000256" key="1">
    <source>
        <dbReference type="ARBA" id="ARBA00022723"/>
    </source>
</evidence>
<name>A0ABT8KHR3_9BACT</name>
<proteinExistence type="predicted"/>
<dbReference type="SUPFAM" id="SSF53927">
    <property type="entry name" value="Cytidine deaminase-like"/>
    <property type="match status" value="1"/>
</dbReference>
<keyword evidence="4" id="KW-0378">Hydrolase</keyword>
<sequence length="150" mass="16304">MTEHKKYMKLCLKLAGVALRNGDAPVGAVIVFEDQIVGEGIEAGKSRNDITCHAEILAIRDAVIKGHAAILNKAILYTTHEPCLMCSYAIRHHKIPQIVYGLAVDHIGGHTSDFQVLSTTKVPKWGEAPKVVGGICQDECKEISNSFNPN</sequence>
<gene>
    <name evidence="4" type="ORF">QQ008_02760</name>
</gene>
<keyword evidence="1" id="KW-0479">Metal-binding</keyword>
<dbReference type="Proteomes" id="UP001172082">
    <property type="component" value="Unassembled WGS sequence"/>
</dbReference>
<dbReference type="PANTHER" id="PTHR11079:SF203">
    <property type="entry name" value="CMP_DCMP-TYPE DEAMINASE DOMAIN-CONTAINING PROTEIN"/>
    <property type="match status" value="1"/>
</dbReference>
<organism evidence="4 5">
    <name type="scientific">Splendidivirga corallicola</name>
    <dbReference type="NCBI Taxonomy" id="3051826"/>
    <lineage>
        <taxon>Bacteria</taxon>
        <taxon>Pseudomonadati</taxon>
        <taxon>Bacteroidota</taxon>
        <taxon>Cytophagia</taxon>
        <taxon>Cytophagales</taxon>
        <taxon>Splendidivirgaceae</taxon>
        <taxon>Splendidivirga</taxon>
    </lineage>
</organism>
<dbReference type="PANTHER" id="PTHR11079">
    <property type="entry name" value="CYTOSINE DEAMINASE FAMILY MEMBER"/>
    <property type="match status" value="1"/>
</dbReference>
<comment type="caution">
    <text evidence="4">The sequence shown here is derived from an EMBL/GenBank/DDBJ whole genome shotgun (WGS) entry which is preliminary data.</text>
</comment>
<dbReference type="Gene3D" id="3.40.140.10">
    <property type="entry name" value="Cytidine Deaminase, domain 2"/>
    <property type="match status" value="1"/>
</dbReference>
<dbReference type="CDD" id="cd01285">
    <property type="entry name" value="nucleoside_deaminase"/>
    <property type="match status" value="1"/>
</dbReference>
<evidence type="ECO:0000313" key="4">
    <source>
        <dbReference type="EMBL" id="MDN5200255.1"/>
    </source>
</evidence>
<reference evidence="4" key="1">
    <citation type="submission" date="2023-06" db="EMBL/GenBank/DDBJ databases">
        <title>Genomic of Parafulvivirga corallium.</title>
        <authorList>
            <person name="Wang G."/>
        </authorList>
    </citation>
    <scope>NUCLEOTIDE SEQUENCE</scope>
    <source>
        <strain evidence="4">BMA10</strain>
    </source>
</reference>
<keyword evidence="5" id="KW-1185">Reference proteome</keyword>
<evidence type="ECO:0000256" key="2">
    <source>
        <dbReference type="ARBA" id="ARBA00022833"/>
    </source>
</evidence>
<dbReference type="EC" id="3.5.4.33" evidence="4"/>
<feature type="domain" description="CMP/dCMP-type deaminase" evidence="3">
    <location>
        <begin position="2"/>
        <end position="111"/>
    </location>
</feature>
<dbReference type="InterPro" id="IPR016193">
    <property type="entry name" value="Cytidine_deaminase-like"/>
</dbReference>
<dbReference type="PROSITE" id="PS51747">
    <property type="entry name" value="CYT_DCMP_DEAMINASES_2"/>
    <property type="match status" value="1"/>
</dbReference>
<dbReference type="Pfam" id="PF00383">
    <property type="entry name" value="dCMP_cyt_deam_1"/>
    <property type="match status" value="1"/>
</dbReference>
<accession>A0ABT8KHR3</accession>
<dbReference type="EMBL" id="JAUJEA010000001">
    <property type="protein sequence ID" value="MDN5200255.1"/>
    <property type="molecule type" value="Genomic_DNA"/>
</dbReference>
<dbReference type="GO" id="GO:0052717">
    <property type="term" value="F:tRNA-specific adenosine-34 deaminase activity"/>
    <property type="evidence" value="ECO:0007669"/>
    <property type="project" value="UniProtKB-EC"/>
</dbReference>
<evidence type="ECO:0000313" key="5">
    <source>
        <dbReference type="Proteomes" id="UP001172082"/>
    </source>
</evidence>
<protein>
    <submittedName>
        <fullName evidence="4">Nucleoside deaminase</fullName>
        <ecNumber evidence="4">3.5.4.33</ecNumber>
    </submittedName>
</protein>
<dbReference type="InterPro" id="IPR002125">
    <property type="entry name" value="CMP_dCMP_dom"/>
</dbReference>
<dbReference type="RefSeq" id="WP_346750281.1">
    <property type="nucleotide sequence ID" value="NZ_JAUJEA010000001.1"/>
</dbReference>
<dbReference type="InterPro" id="IPR016192">
    <property type="entry name" value="APOBEC/CMP_deaminase_Zn-bd"/>
</dbReference>